<accession>A0ABW2C5E2</accession>
<dbReference type="InterPro" id="IPR057326">
    <property type="entry name" value="KR_dom"/>
</dbReference>
<gene>
    <name evidence="3" type="ORF">ACFQGD_21485</name>
</gene>
<dbReference type="Pfam" id="PF01370">
    <property type="entry name" value="Epimerase"/>
    <property type="match status" value="1"/>
</dbReference>
<evidence type="ECO:0000313" key="3">
    <source>
        <dbReference type="EMBL" id="MFC6869718.1"/>
    </source>
</evidence>
<dbReference type="Proteomes" id="UP001596337">
    <property type="component" value="Unassembled WGS sequence"/>
</dbReference>
<sequence>MAQRRPWQDTRVLLTGASGFIGAHVLRRLREQDADVHATSRVPPSNADGGTWHAIDLTDADATTALIRSVRPDVVLHLAATVSGARTIDMVSQTLWTNLVGSVTLLTALADAPPDAVVFAGSIEESSLGDPAASASSPYAMAKLAATGYATMFHRLWGVPVTVLRIATVYGPGQPDESKLVPHVITSLLDGVRPRLSRGSKLADWVYIDDVVTAILAAARRPDANGQVIEIGSGEQVSVARTVATIRDILGTPLTAEFGVLPDRPFDHDQRSHLVAADRLLDWRPDIGLTTGLGRTVDWYRNRRSAPQNSMSRQENP</sequence>
<dbReference type="SUPFAM" id="SSF51735">
    <property type="entry name" value="NAD(P)-binding Rossmann-fold domains"/>
    <property type="match status" value="1"/>
</dbReference>
<keyword evidence="4" id="KW-1185">Reference proteome</keyword>
<proteinExistence type="inferred from homology"/>
<organism evidence="3 4">
    <name type="scientific">Haloechinothrix salitolerans</name>
    <dbReference type="NCBI Taxonomy" id="926830"/>
    <lineage>
        <taxon>Bacteria</taxon>
        <taxon>Bacillati</taxon>
        <taxon>Actinomycetota</taxon>
        <taxon>Actinomycetes</taxon>
        <taxon>Pseudonocardiales</taxon>
        <taxon>Pseudonocardiaceae</taxon>
        <taxon>Haloechinothrix</taxon>
    </lineage>
</organism>
<dbReference type="InterPro" id="IPR001509">
    <property type="entry name" value="Epimerase_deHydtase"/>
</dbReference>
<comment type="similarity">
    <text evidence="1">Belongs to the NAD(P)-dependent epimerase/dehydratase family.</text>
</comment>
<evidence type="ECO:0000259" key="2">
    <source>
        <dbReference type="SMART" id="SM00822"/>
    </source>
</evidence>
<dbReference type="RefSeq" id="WP_345397673.1">
    <property type="nucleotide sequence ID" value="NZ_BAABLA010000027.1"/>
</dbReference>
<reference evidence="4" key="1">
    <citation type="journal article" date="2019" name="Int. J. Syst. Evol. Microbiol.">
        <title>The Global Catalogue of Microorganisms (GCM) 10K type strain sequencing project: providing services to taxonomists for standard genome sequencing and annotation.</title>
        <authorList>
            <consortium name="The Broad Institute Genomics Platform"/>
            <consortium name="The Broad Institute Genome Sequencing Center for Infectious Disease"/>
            <person name="Wu L."/>
            <person name="Ma J."/>
        </authorList>
    </citation>
    <scope>NUCLEOTIDE SEQUENCE [LARGE SCALE GENOMIC DNA]</scope>
    <source>
        <strain evidence="4">KCTC 32255</strain>
    </source>
</reference>
<protein>
    <submittedName>
        <fullName evidence="3">NAD-dependent epimerase/dehydratase family protein</fullName>
    </submittedName>
</protein>
<name>A0ABW2C5E2_9PSEU</name>
<comment type="caution">
    <text evidence="3">The sequence shown here is derived from an EMBL/GenBank/DDBJ whole genome shotgun (WGS) entry which is preliminary data.</text>
</comment>
<dbReference type="InterPro" id="IPR036291">
    <property type="entry name" value="NAD(P)-bd_dom_sf"/>
</dbReference>
<dbReference type="EMBL" id="JBHSXX010000001">
    <property type="protein sequence ID" value="MFC6869718.1"/>
    <property type="molecule type" value="Genomic_DNA"/>
</dbReference>
<dbReference type="Gene3D" id="3.40.50.720">
    <property type="entry name" value="NAD(P)-binding Rossmann-like Domain"/>
    <property type="match status" value="1"/>
</dbReference>
<dbReference type="SMART" id="SM00822">
    <property type="entry name" value="PKS_KR"/>
    <property type="match status" value="1"/>
</dbReference>
<feature type="domain" description="Ketoreductase" evidence="2">
    <location>
        <begin position="10"/>
        <end position="172"/>
    </location>
</feature>
<evidence type="ECO:0000256" key="1">
    <source>
        <dbReference type="ARBA" id="ARBA00007637"/>
    </source>
</evidence>
<evidence type="ECO:0000313" key="4">
    <source>
        <dbReference type="Proteomes" id="UP001596337"/>
    </source>
</evidence>
<dbReference type="PANTHER" id="PTHR43000">
    <property type="entry name" value="DTDP-D-GLUCOSE 4,6-DEHYDRATASE-RELATED"/>
    <property type="match status" value="1"/>
</dbReference>